<keyword evidence="9" id="KW-1185">Reference proteome</keyword>
<dbReference type="GO" id="GO:0008270">
    <property type="term" value="F:zinc ion binding"/>
    <property type="evidence" value="ECO:0007669"/>
    <property type="project" value="UniProtKB-KW"/>
</dbReference>
<dbReference type="Pfam" id="PF00642">
    <property type="entry name" value="zf-CCCH"/>
    <property type="match status" value="2"/>
</dbReference>
<dbReference type="PANTHER" id="PTHR12547:SF18">
    <property type="entry name" value="PROTEIN TIS11"/>
    <property type="match status" value="1"/>
</dbReference>
<feature type="region of interest" description="Disordered" evidence="6">
    <location>
        <begin position="18"/>
        <end position="38"/>
    </location>
</feature>
<feature type="compositionally biased region" description="Polar residues" evidence="6">
    <location>
        <begin position="24"/>
        <end position="38"/>
    </location>
</feature>
<dbReference type="FunFam" id="4.10.1000.10:FF:000018">
    <property type="entry name" value="Zinc finger protein"/>
    <property type="match status" value="1"/>
</dbReference>
<evidence type="ECO:0000256" key="1">
    <source>
        <dbReference type="ARBA" id="ARBA00022723"/>
    </source>
</evidence>
<evidence type="ECO:0000256" key="3">
    <source>
        <dbReference type="ARBA" id="ARBA00022771"/>
    </source>
</evidence>
<feature type="region of interest" description="Disordered" evidence="6">
    <location>
        <begin position="425"/>
        <end position="474"/>
    </location>
</feature>
<reference evidence="8 9" key="1">
    <citation type="submission" date="2017-01" db="EMBL/GenBank/DDBJ databases">
        <authorList>
            <person name="Mah S.A."/>
            <person name="Swanson W.J."/>
            <person name="Moy G.W."/>
            <person name="Vacquier V.D."/>
        </authorList>
    </citation>
    <scope>NUCLEOTIDE SEQUENCE [LARGE SCALE GENOMIC DNA]</scope>
    <source>
        <strain evidence="8 9">GSMNP</strain>
    </source>
</reference>
<dbReference type="OrthoDB" id="410307at2759"/>
<name>A0A1R1X0J2_9FUNG</name>
<keyword evidence="3 5" id="KW-0863">Zinc-finger</keyword>
<feature type="domain" description="C3H1-type" evidence="7">
    <location>
        <begin position="147"/>
        <end position="175"/>
    </location>
</feature>
<dbReference type="InterPro" id="IPR045877">
    <property type="entry name" value="ZFP36-like"/>
</dbReference>
<feature type="region of interest" description="Disordered" evidence="6">
    <location>
        <begin position="55"/>
        <end position="91"/>
    </location>
</feature>
<proteinExistence type="predicted"/>
<protein>
    <submittedName>
        <fullName evidence="8">Zinc finger protein 36, C3H1 type-like 1</fullName>
    </submittedName>
</protein>
<evidence type="ECO:0000256" key="4">
    <source>
        <dbReference type="ARBA" id="ARBA00022833"/>
    </source>
</evidence>
<dbReference type="Gene3D" id="6.10.250.3220">
    <property type="match status" value="1"/>
</dbReference>
<dbReference type="GO" id="GO:0010468">
    <property type="term" value="P:regulation of gene expression"/>
    <property type="evidence" value="ECO:0007669"/>
    <property type="project" value="UniProtKB-ARBA"/>
</dbReference>
<feature type="zinc finger region" description="C3H1-type" evidence="5">
    <location>
        <begin position="147"/>
        <end position="175"/>
    </location>
</feature>
<dbReference type="GO" id="GO:0003729">
    <property type="term" value="F:mRNA binding"/>
    <property type="evidence" value="ECO:0007669"/>
    <property type="project" value="InterPro"/>
</dbReference>
<keyword evidence="1 5" id="KW-0479">Metal-binding</keyword>
<evidence type="ECO:0000256" key="5">
    <source>
        <dbReference type="PROSITE-ProRule" id="PRU00723"/>
    </source>
</evidence>
<dbReference type="SUPFAM" id="SSF90229">
    <property type="entry name" value="CCCH zinc finger"/>
    <property type="match status" value="2"/>
</dbReference>
<dbReference type="AlphaFoldDB" id="A0A1R1X0J2"/>
<dbReference type="STRING" id="133412.A0A1R1X0J2"/>
<feature type="zinc finger region" description="C3H1-type" evidence="5">
    <location>
        <begin position="109"/>
        <end position="137"/>
    </location>
</feature>
<feature type="domain" description="C3H1-type" evidence="7">
    <location>
        <begin position="109"/>
        <end position="137"/>
    </location>
</feature>
<accession>A0A1R1X0J2</accession>
<dbReference type="Proteomes" id="UP000187283">
    <property type="component" value="Unassembled WGS sequence"/>
</dbReference>
<sequence>MFEQIYSGFNLEDNRSTELAKDGSYSSDTPFNKSNIPSKNVIMNKNMMEVRKKIQYSDGEGSDETTEDCISMKKSPNSGLDAHEHNRTSKNSLELKKAKYLTTQSEPGLFKTEICEKWATNGNCAYGELCRFAHGKSELNNRSRHPKYRTKLCKKFSKTGSCPYGNRCDYLHVFSENGKISSGYKDFAEKKTPNTSESSAKNKDHHPNFNKGKYLDLKPTLESTIKSEKNPIRPINNSGILEAEISKLGLVQNSLNNNRKDLNFNRIDIFNTNKYSGKTDTSDYSLARNRYLNINKNADAFGEVGLTSGLGLTRQNGLLNYNERDFFFGKNSSSLNNGLFYQNQQSVIAKNPNHGGNHGLSHALFEIQKYPDFKRGNLNSPLFSTVDNIFFSSTPNESMPNLKHLQGPGFNLNDTSRYYIKENTNLKSDSNKSRNEYNLSNLKPKIYDQSEDSPSHLVGDRDSSQSSIYSNPKNLNSFINKSRSNFLLSRFGN</sequence>
<evidence type="ECO:0000259" key="7">
    <source>
        <dbReference type="PROSITE" id="PS50103"/>
    </source>
</evidence>
<dbReference type="FunFam" id="4.10.1000.10:FF:000001">
    <property type="entry name" value="zinc finger CCCH domain-containing protein 15-like"/>
    <property type="match status" value="1"/>
</dbReference>
<feature type="region of interest" description="Disordered" evidence="6">
    <location>
        <begin position="185"/>
        <end position="214"/>
    </location>
</feature>
<dbReference type="InterPro" id="IPR000571">
    <property type="entry name" value="Znf_CCCH"/>
</dbReference>
<evidence type="ECO:0000313" key="8">
    <source>
        <dbReference type="EMBL" id="OMJ08140.1"/>
    </source>
</evidence>
<dbReference type="EMBL" id="LSSN01005870">
    <property type="protein sequence ID" value="OMJ08140.1"/>
    <property type="molecule type" value="Genomic_DNA"/>
</dbReference>
<dbReference type="Gene3D" id="4.10.1000.10">
    <property type="entry name" value="Zinc finger, CCCH-type"/>
    <property type="match status" value="1"/>
</dbReference>
<evidence type="ECO:0000313" key="9">
    <source>
        <dbReference type="Proteomes" id="UP000187283"/>
    </source>
</evidence>
<keyword evidence="4 5" id="KW-0862">Zinc</keyword>
<dbReference type="PANTHER" id="PTHR12547">
    <property type="entry name" value="CCCH ZINC FINGER/TIS11-RELATED"/>
    <property type="match status" value="1"/>
</dbReference>
<organism evidence="8 9">
    <name type="scientific">Smittium culicis</name>
    <dbReference type="NCBI Taxonomy" id="133412"/>
    <lineage>
        <taxon>Eukaryota</taxon>
        <taxon>Fungi</taxon>
        <taxon>Fungi incertae sedis</taxon>
        <taxon>Zoopagomycota</taxon>
        <taxon>Kickxellomycotina</taxon>
        <taxon>Harpellomycetes</taxon>
        <taxon>Harpellales</taxon>
        <taxon>Legeriomycetaceae</taxon>
        <taxon>Smittium</taxon>
    </lineage>
</organism>
<evidence type="ECO:0000256" key="2">
    <source>
        <dbReference type="ARBA" id="ARBA00022737"/>
    </source>
</evidence>
<gene>
    <name evidence="8" type="ORF">AYI70_g11732</name>
</gene>
<dbReference type="InterPro" id="IPR036855">
    <property type="entry name" value="Znf_CCCH_sf"/>
</dbReference>
<dbReference type="SMART" id="SM00356">
    <property type="entry name" value="ZnF_C3H1"/>
    <property type="match status" value="2"/>
</dbReference>
<feature type="compositionally biased region" description="Polar residues" evidence="6">
    <location>
        <begin position="464"/>
        <end position="474"/>
    </location>
</feature>
<evidence type="ECO:0000256" key="6">
    <source>
        <dbReference type="SAM" id="MobiDB-lite"/>
    </source>
</evidence>
<keyword evidence="2" id="KW-0677">Repeat</keyword>
<dbReference type="PROSITE" id="PS50103">
    <property type="entry name" value="ZF_C3H1"/>
    <property type="match status" value="2"/>
</dbReference>
<comment type="caution">
    <text evidence="8">The sequence shown here is derived from an EMBL/GenBank/DDBJ whole genome shotgun (WGS) entry which is preliminary data.</text>
</comment>
<feature type="compositionally biased region" description="Basic and acidic residues" evidence="6">
    <location>
        <begin position="81"/>
        <end position="91"/>
    </location>
</feature>